<keyword evidence="2" id="KW-0378">Hydrolase</keyword>
<dbReference type="GO" id="GO:0004252">
    <property type="term" value="F:serine-type endopeptidase activity"/>
    <property type="evidence" value="ECO:0007669"/>
    <property type="project" value="InterPro"/>
</dbReference>
<dbReference type="GO" id="GO:0006508">
    <property type="term" value="P:proteolysis"/>
    <property type="evidence" value="ECO:0007669"/>
    <property type="project" value="UniProtKB-KW"/>
</dbReference>
<dbReference type="AlphaFoldDB" id="A0AA42CIR9"/>
<name>A0AA42CIR9_9PROT</name>
<dbReference type="PANTHER" id="PTHR43343">
    <property type="entry name" value="PEPTIDASE S12"/>
    <property type="match status" value="1"/>
</dbReference>
<dbReference type="InterPro" id="IPR001478">
    <property type="entry name" value="PDZ"/>
</dbReference>
<dbReference type="Gene3D" id="2.40.10.120">
    <property type="match status" value="1"/>
</dbReference>
<dbReference type="InterPro" id="IPR051201">
    <property type="entry name" value="Chloro_Bact_Ser_Proteases"/>
</dbReference>
<comment type="caution">
    <text evidence="5">The sequence shown here is derived from an EMBL/GenBank/DDBJ whole genome shotgun (WGS) entry which is preliminary data.</text>
</comment>
<evidence type="ECO:0000313" key="6">
    <source>
        <dbReference type="Proteomes" id="UP001165679"/>
    </source>
</evidence>
<dbReference type="Pfam" id="PF13365">
    <property type="entry name" value="Trypsin_2"/>
    <property type="match status" value="1"/>
</dbReference>
<dbReference type="InterPro" id="IPR009003">
    <property type="entry name" value="Peptidase_S1_PA"/>
</dbReference>
<dbReference type="InterPro" id="IPR001940">
    <property type="entry name" value="Peptidase_S1C"/>
</dbReference>
<evidence type="ECO:0000313" key="5">
    <source>
        <dbReference type="EMBL" id="MCW3476207.1"/>
    </source>
</evidence>
<dbReference type="PROSITE" id="PS50106">
    <property type="entry name" value="PDZ"/>
    <property type="match status" value="1"/>
</dbReference>
<dbReference type="Pfam" id="PF13180">
    <property type="entry name" value="PDZ_2"/>
    <property type="match status" value="1"/>
</dbReference>
<dbReference type="SUPFAM" id="SSF50156">
    <property type="entry name" value="PDZ domain-like"/>
    <property type="match status" value="1"/>
</dbReference>
<feature type="domain" description="PDZ" evidence="4">
    <location>
        <begin position="229"/>
        <end position="323"/>
    </location>
</feature>
<evidence type="ECO:0000256" key="2">
    <source>
        <dbReference type="ARBA" id="ARBA00022801"/>
    </source>
</evidence>
<dbReference type="SUPFAM" id="SSF50494">
    <property type="entry name" value="Trypsin-like serine proteases"/>
    <property type="match status" value="1"/>
</dbReference>
<dbReference type="PANTHER" id="PTHR43343:SF3">
    <property type="entry name" value="PROTEASE DO-LIKE 8, CHLOROPLASTIC"/>
    <property type="match status" value="1"/>
</dbReference>
<dbReference type="SMART" id="SM00228">
    <property type="entry name" value="PDZ"/>
    <property type="match status" value="1"/>
</dbReference>
<feature type="region of interest" description="Disordered" evidence="3">
    <location>
        <begin position="1"/>
        <end position="22"/>
    </location>
</feature>
<protein>
    <submittedName>
        <fullName evidence="5">Trypsin-like peptidase domain-containing protein</fullName>
    </submittedName>
</protein>
<dbReference type="EMBL" id="JAPDNT010000016">
    <property type="protein sequence ID" value="MCW3476207.1"/>
    <property type="molecule type" value="Genomic_DNA"/>
</dbReference>
<keyword evidence="6" id="KW-1185">Reference proteome</keyword>
<evidence type="ECO:0000256" key="1">
    <source>
        <dbReference type="ARBA" id="ARBA00022670"/>
    </source>
</evidence>
<organism evidence="5 6">
    <name type="scientific">Limobrevibacterium gyesilva</name>
    <dbReference type="NCBI Taxonomy" id="2991712"/>
    <lineage>
        <taxon>Bacteria</taxon>
        <taxon>Pseudomonadati</taxon>
        <taxon>Pseudomonadota</taxon>
        <taxon>Alphaproteobacteria</taxon>
        <taxon>Acetobacterales</taxon>
        <taxon>Acetobacteraceae</taxon>
        <taxon>Limobrevibacterium</taxon>
    </lineage>
</organism>
<evidence type="ECO:0000259" key="4">
    <source>
        <dbReference type="PROSITE" id="PS50106"/>
    </source>
</evidence>
<evidence type="ECO:0000256" key="3">
    <source>
        <dbReference type="SAM" id="MobiDB-lite"/>
    </source>
</evidence>
<dbReference type="Gene3D" id="2.30.42.10">
    <property type="match status" value="1"/>
</dbReference>
<reference evidence="5" key="2">
    <citation type="submission" date="2022-10" db="EMBL/GenBank/DDBJ databases">
        <authorList>
            <person name="Trinh H.N."/>
        </authorList>
    </citation>
    <scope>NUCLEOTIDE SEQUENCE</scope>
    <source>
        <strain evidence="5">RN2-1</strain>
    </source>
</reference>
<gene>
    <name evidence="5" type="ORF">OL599_16630</name>
</gene>
<dbReference type="InterPro" id="IPR036034">
    <property type="entry name" value="PDZ_sf"/>
</dbReference>
<keyword evidence="1" id="KW-0645">Protease</keyword>
<dbReference type="Proteomes" id="UP001165679">
    <property type="component" value="Unassembled WGS sequence"/>
</dbReference>
<reference evidence="5" key="1">
    <citation type="submission" date="2022-09" db="EMBL/GenBank/DDBJ databases">
        <title>Rhodovastum sp. nov. RN2-1 isolated from soil in Seongnam, South Korea.</title>
        <authorList>
            <person name="Le N.T."/>
        </authorList>
    </citation>
    <scope>NUCLEOTIDE SEQUENCE</scope>
    <source>
        <strain evidence="5">RN2-1</strain>
    </source>
</reference>
<dbReference type="PRINTS" id="PR00834">
    <property type="entry name" value="PROTEASES2C"/>
</dbReference>
<accession>A0AA42CIR9</accession>
<proteinExistence type="predicted"/>
<feature type="compositionally biased region" description="Basic and acidic residues" evidence="3">
    <location>
        <begin position="1"/>
        <end position="11"/>
    </location>
</feature>
<sequence>MHRLDDRDGPRPDGGVAIGRGETDIARMPLDAPVPDVVDLDPYSARVVGAVARVAPAVLHIGNDGRGQGSGVLFTPDGYALTNSHVVAGAKAVTATLPDGRRVAARLVGDDPGTDLAVLRLDGSGFEHAELGRSGTLRVGQLVVAIGAPYGFQATVTAGIVSGLGRTLRARDGRLIQSVVQTDAALNPGNSGGPLADAAGRVVGINTAIIAPAQGICFAVGIDTAVSVAAQLMRDGHVRRARLGISVQTVELPGRLARGMGQASGAMVTGLQADGPAAQAGLRPGDVILRLDGAAVDGADALHGLLTGERAGVAVALDVLREAAPLRLVVTPDASG</sequence>